<comment type="caution">
    <text evidence="3">The sequence shown here is derived from an EMBL/GenBank/DDBJ whole genome shotgun (WGS) entry which is preliminary data.</text>
</comment>
<evidence type="ECO:0000313" key="3">
    <source>
        <dbReference type="EMBL" id="GEV82663.1"/>
    </source>
</evidence>
<gene>
    <name evidence="3" type="ORF">Tci_154640</name>
</gene>
<accession>A0A699GS39</accession>
<feature type="compositionally biased region" description="Polar residues" evidence="2">
    <location>
        <begin position="195"/>
        <end position="206"/>
    </location>
</feature>
<feature type="compositionally biased region" description="Polar residues" evidence="2">
    <location>
        <begin position="214"/>
        <end position="223"/>
    </location>
</feature>
<feature type="region of interest" description="Disordered" evidence="2">
    <location>
        <begin position="237"/>
        <end position="256"/>
    </location>
</feature>
<evidence type="ECO:0000256" key="2">
    <source>
        <dbReference type="SAM" id="MobiDB-lite"/>
    </source>
</evidence>
<evidence type="ECO:0000256" key="1">
    <source>
        <dbReference type="SAM" id="Coils"/>
    </source>
</evidence>
<feature type="coiled-coil region" evidence="1">
    <location>
        <begin position="318"/>
        <end position="345"/>
    </location>
</feature>
<feature type="region of interest" description="Disordered" evidence="2">
    <location>
        <begin position="469"/>
        <end position="490"/>
    </location>
</feature>
<sequence length="570" mass="63975">MAESSSPDITPKEEQVTLDIPKSPNPFLLGIQTLKIWVSTPTGEVRGEIGYNGEIEAKGTLKKSYLPPRWRLLMDYAKIIWEDLIHKLNKKTKEKIVPYPRFISLLLEYMGPKYDNEEFTINPTRIFNVHNWMLKPNQPEKPPFTDHMKAICNLDVLVDSKAPKYSSPTEEVPQGKKPRARSGLRRKQYSKHTSESTTEAFKSQSGHSKKETKSSSAMDTSPSHLLPPMPVVGEMHKEEQQAGGGPTSLGDTSEDGAHPQLSSVMYISQLKLILEYLLLRIPYLNNRLEDLADILKDTRSAFFTPDSPPDEPIIVLDVHLLQSQKKELEQAKVTVEAEVASMKAKPSYPDINQLTKLLVTFLKPKLSKLLASHDFVSCLPTELKDLPSKIIGLFGKITELKHHIKDMEIKLPGDLNKIPSKHETFTFTISNLSSQKKLKTLDSLPGLLKTVTNTLNRFSTLVENASGATTTSVPSADKATASPAEGEKDADTNLKNELVDLLGIDIVTQYYNKKLLNERYCEKMKKKRQSSKIINCDVLIKKGPISMKVYWEDGTAEVIKKTQSQRLTVG</sequence>
<proteinExistence type="predicted"/>
<reference evidence="3" key="1">
    <citation type="journal article" date="2019" name="Sci. Rep.">
        <title>Draft genome of Tanacetum cinerariifolium, the natural source of mosquito coil.</title>
        <authorList>
            <person name="Yamashiro T."/>
            <person name="Shiraishi A."/>
            <person name="Satake H."/>
            <person name="Nakayama K."/>
        </authorList>
    </citation>
    <scope>NUCLEOTIDE SEQUENCE</scope>
</reference>
<dbReference type="AlphaFoldDB" id="A0A699GS39"/>
<name>A0A699GS39_TANCI</name>
<keyword evidence="1" id="KW-0175">Coiled coil</keyword>
<protein>
    <submittedName>
        <fullName evidence="3">Uncharacterized protein</fullName>
    </submittedName>
</protein>
<dbReference type="EMBL" id="BKCJ010035581">
    <property type="protein sequence ID" value="GEV82663.1"/>
    <property type="molecule type" value="Genomic_DNA"/>
</dbReference>
<feature type="compositionally biased region" description="Basic residues" evidence="2">
    <location>
        <begin position="176"/>
        <end position="190"/>
    </location>
</feature>
<feature type="region of interest" description="Disordered" evidence="2">
    <location>
        <begin position="164"/>
        <end position="230"/>
    </location>
</feature>
<organism evidence="3">
    <name type="scientific">Tanacetum cinerariifolium</name>
    <name type="common">Dalmatian daisy</name>
    <name type="synonym">Chrysanthemum cinerariifolium</name>
    <dbReference type="NCBI Taxonomy" id="118510"/>
    <lineage>
        <taxon>Eukaryota</taxon>
        <taxon>Viridiplantae</taxon>
        <taxon>Streptophyta</taxon>
        <taxon>Embryophyta</taxon>
        <taxon>Tracheophyta</taxon>
        <taxon>Spermatophyta</taxon>
        <taxon>Magnoliopsida</taxon>
        <taxon>eudicotyledons</taxon>
        <taxon>Gunneridae</taxon>
        <taxon>Pentapetalae</taxon>
        <taxon>asterids</taxon>
        <taxon>campanulids</taxon>
        <taxon>Asterales</taxon>
        <taxon>Asteraceae</taxon>
        <taxon>Asteroideae</taxon>
        <taxon>Anthemideae</taxon>
        <taxon>Anthemidinae</taxon>
        <taxon>Tanacetum</taxon>
    </lineage>
</organism>